<dbReference type="InterPro" id="IPR004027">
    <property type="entry name" value="SEC_C_motif"/>
</dbReference>
<dbReference type="Proteomes" id="UP001519654">
    <property type="component" value="Unassembled WGS sequence"/>
</dbReference>
<organism evidence="4 5">
    <name type="scientific">Paractinoplanes bogorensis</name>
    <dbReference type="NCBI Taxonomy" id="1610840"/>
    <lineage>
        <taxon>Bacteria</taxon>
        <taxon>Bacillati</taxon>
        <taxon>Actinomycetota</taxon>
        <taxon>Actinomycetes</taxon>
        <taxon>Micromonosporales</taxon>
        <taxon>Micromonosporaceae</taxon>
        <taxon>Paractinoplanes</taxon>
    </lineage>
</organism>
<dbReference type="Pfam" id="PF17775">
    <property type="entry name" value="YchJ_M-like"/>
    <property type="match status" value="1"/>
</dbReference>
<dbReference type="PANTHER" id="PTHR33747">
    <property type="entry name" value="UPF0225 PROTEIN SCO1677"/>
    <property type="match status" value="1"/>
</dbReference>
<feature type="domain" description="YchJ-like middle NTF2-like" evidence="3">
    <location>
        <begin position="34"/>
        <end position="126"/>
    </location>
</feature>
<evidence type="ECO:0000256" key="1">
    <source>
        <dbReference type="ARBA" id="ARBA00010839"/>
    </source>
</evidence>
<evidence type="ECO:0000256" key="2">
    <source>
        <dbReference type="HAMAP-Rule" id="MF_00612"/>
    </source>
</evidence>
<dbReference type="InterPro" id="IPR032710">
    <property type="entry name" value="NTF2-like_dom_sf"/>
</dbReference>
<accession>A0ABS5YHC6</accession>
<dbReference type="Pfam" id="PF02810">
    <property type="entry name" value="SEC-C"/>
    <property type="match status" value="1"/>
</dbReference>
<dbReference type="EMBL" id="JAHKKG010000001">
    <property type="protein sequence ID" value="MBU2662746.1"/>
    <property type="molecule type" value="Genomic_DNA"/>
</dbReference>
<sequence length="138" mass="15487">MGLMAQKTKLCPCGRGLPYEECCEPAHHGQPPATAEALMRSRYSAFALDDDAYVLSSWHPKTRPERIEPDSKLRWTGLDIIESTGGGMFDDEGVVEFRAHYKDHGKNGDMVERSRFVRNDGQWAYWGPILTDGSLANI</sequence>
<comment type="similarity">
    <text evidence="1 2">Belongs to the UPF0225 family.</text>
</comment>
<evidence type="ECO:0000313" key="4">
    <source>
        <dbReference type="EMBL" id="MBU2662746.1"/>
    </source>
</evidence>
<protein>
    <recommendedName>
        <fullName evidence="2">UPF0225 protein KOI35_04425</fullName>
    </recommendedName>
</protein>
<evidence type="ECO:0000259" key="3">
    <source>
        <dbReference type="Pfam" id="PF17775"/>
    </source>
</evidence>
<evidence type="ECO:0000313" key="5">
    <source>
        <dbReference type="Proteomes" id="UP001519654"/>
    </source>
</evidence>
<proteinExistence type="inferred from homology"/>
<keyword evidence="5" id="KW-1185">Reference proteome</keyword>
<reference evidence="4 5" key="1">
    <citation type="submission" date="2021-06" db="EMBL/GenBank/DDBJ databases">
        <title>Actinoplanes lichenicola sp. nov., and Actinoplanes ovalisporus sp. nov., isolated from lichen in Thailand.</title>
        <authorList>
            <person name="Saeng-In P."/>
            <person name="Kanchanasin P."/>
            <person name="Yuki M."/>
            <person name="Kudo T."/>
            <person name="Ohkuma M."/>
            <person name="Phongsopitanun W."/>
            <person name="Tanasupawat S."/>
        </authorList>
    </citation>
    <scope>NUCLEOTIDE SEQUENCE [LARGE SCALE GENOMIC DNA]</scope>
    <source>
        <strain evidence="4 5">NBRC 110975</strain>
    </source>
</reference>
<dbReference type="InterPro" id="IPR023006">
    <property type="entry name" value="YchJ-like"/>
</dbReference>
<comment type="caution">
    <text evidence="4">The sequence shown here is derived from an EMBL/GenBank/DDBJ whole genome shotgun (WGS) entry which is preliminary data.</text>
</comment>
<dbReference type="Gene3D" id="3.10.450.50">
    <property type="match status" value="1"/>
</dbReference>
<gene>
    <name evidence="4" type="ORF">KOI35_04425</name>
</gene>
<name>A0ABS5YHC6_9ACTN</name>
<dbReference type="HAMAP" id="MF_00612">
    <property type="entry name" value="UPF0225"/>
    <property type="match status" value="1"/>
</dbReference>
<dbReference type="SUPFAM" id="SSF54427">
    <property type="entry name" value="NTF2-like"/>
    <property type="match status" value="1"/>
</dbReference>
<dbReference type="InterPro" id="IPR048469">
    <property type="entry name" value="YchJ-like_M"/>
</dbReference>
<dbReference type="PANTHER" id="PTHR33747:SF1">
    <property type="entry name" value="ADENYLATE CYCLASE-ASSOCIATED CAP C-TERMINAL DOMAIN-CONTAINING PROTEIN"/>
    <property type="match status" value="1"/>
</dbReference>